<dbReference type="PANTHER" id="PTHR46387:SF2">
    <property type="entry name" value="RIBONUCLEASE HI"/>
    <property type="match status" value="1"/>
</dbReference>
<name>A0A6C0HEB0_9ZZZZ</name>
<dbReference type="Pfam" id="PF13456">
    <property type="entry name" value="RVT_3"/>
    <property type="match status" value="1"/>
</dbReference>
<dbReference type="FunFam" id="3.30.420.10:FF:000076">
    <property type="entry name" value="RBR-type E3 ubiquitin transferase"/>
    <property type="match status" value="1"/>
</dbReference>
<dbReference type="SUPFAM" id="SSF53098">
    <property type="entry name" value="Ribonuclease H-like"/>
    <property type="match status" value="1"/>
</dbReference>
<dbReference type="InterPro" id="IPR002156">
    <property type="entry name" value="RNaseH_domain"/>
</dbReference>
<accession>A0A6C0HEB0</accession>
<dbReference type="Gene3D" id="3.30.420.10">
    <property type="entry name" value="Ribonuclease H-like superfamily/Ribonuclease H"/>
    <property type="match status" value="1"/>
</dbReference>
<dbReference type="GO" id="GO:0004523">
    <property type="term" value="F:RNA-DNA hybrid ribonuclease activity"/>
    <property type="evidence" value="ECO:0007669"/>
    <property type="project" value="InterPro"/>
</dbReference>
<dbReference type="InterPro" id="IPR036397">
    <property type="entry name" value="RNaseH_sf"/>
</dbReference>
<feature type="domain" description="RNase H type-1" evidence="1">
    <location>
        <begin position="26"/>
        <end position="157"/>
    </location>
</feature>
<evidence type="ECO:0000259" key="1">
    <source>
        <dbReference type="PROSITE" id="PS50879"/>
    </source>
</evidence>
<dbReference type="PANTHER" id="PTHR46387">
    <property type="entry name" value="POLYNUCLEOTIDYL TRANSFERASE, RIBONUCLEASE H-LIKE SUPERFAMILY PROTEIN"/>
    <property type="match status" value="1"/>
</dbReference>
<dbReference type="PROSITE" id="PS50879">
    <property type="entry name" value="RNASE_H_1"/>
    <property type="match status" value="1"/>
</dbReference>
<dbReference type="InterPro" id="IPR012337">
    <property type="entry name" value="RNaseH-like_sf"/>
</dbReference>
<dbReference type="AlphaFoldDB" id="A0A6C0HEB0"/>
<dbReference type="CDD" id="cd09279">
    <property type="entry name" value="RNase_HI_like"/>
    <property type="match status" value="1"/>
</dbReference>
<dbReference type="GO" id="GO:0003676">
    <property type="term" value="F:nucleic acid binding"/>
    <property type="evidence" value="ECO:0007669"/>
    <property type="project" value="InterPro"/>
</dbReference>
<protein>
    <recommendedName>
        <fullName evidence="1">RNase H type-1 domain-containing protein</fullName>
    </recommendedName>
</protein>
<dbReference type="EMBL" id="MN739930">
    <property type="protein sequence ID" value="QHT78353.1"/>
    <property type="molecule type" value="Genomic_DNA"/>
</dbReference>
<sequence length="171" mass="19873">MMQNMQKITRYFFTNSPKIIPAYGENSFEYVLKFDGCSKGNPGPAGAGAVLYYNDREIWYNRKFVGRKETNNYAEYCGLLLGLNEALRENIRELKVCGDSQLVIKQMKGEYKLKSENLYPLYTEAKSMEKQFDKIVYEHIYRQYNSRADELANAALEDQDFVDEIKSGFKS</sequence>
<proteinExistence type="predicted"/>
<evidence type="ECO:0000313" key="2">
    <source>
        <dbReference type="EMBL" id="QHT78353.1"/>
    </source>
</evidence>
<reference evidence="2" key="1">
    <citation type="journal article" date="2020" name="Nature">
        <title>Giant virus diversity and host interactions through global metagenomics.</title>
        <authorList>
            <person name="Schulz F."/>
            <person name="Roux S."/>
            <person name="Paez-Espino D."/>
            <person name="Jungbluth S."/>
            <person name="Walsh D.A."/>
            <person name="Denef V.J."/>
            <person name="McMahon K.D."/>
            <person name="Konstantinidis K.T."/>
            <person name="Eloe-Fadrosh E.A."/>
            <person name="Kyrpides N.C."/>
            <person name="Woyke T."/>
        </authorList>
    </citation>
    <scope>NUCLEOTIDE SEQUENCE</scope>
    <source>
        <strain evidence="2">GVMAG-M-3300023179-91</strain>
    </source>
</reference>
<organism evidence="2">
    <name type="scientific">viral metagenome</name>
    <dbReference type="NCBI Taxonomy" id="1070528"/>
    <lineage>
        <taxon>unclassified sequences</taxon>
        <taxon>metagenomes</taxon>
        <taxon>organismal metagenomes</taxon>
    </lineage>
</organism>